<accession>A0ABW2KKV7</accession>
<protein>
    <submittedName>
        <fullName evidence="1">Uncharacterized protein</fullName>
    </submittedName>
</protein>
<gene>
    <name evidence="1" type="ORF">ACFQRF_19180</name>
</gene>
<reference evidence="2" key="1">
    <citation type="journal article" date="2019" name="Int. J. Syst. Evol. Microbiol.">
        <title>The Global Catalogue of Microorganisms (GCM) 10K type strain sequencing project: providing services to taxonomists for standard genome sequencing and annotation.</title>
        <authorList>
            <consortium name="The Broad Institute Genomics Platform"/>
            <consortium name="The Broad Institute Genome Sequencing Center for Infectious Disease"/>
            <person name="Wu L."/>
            <person name="Ma J."/>
        </authorList>
    </citation>
    <scope>NUCLEOTIDE SEQUENCE [LARGE SCALE GENOMIC DNA]</scope>
    <source>
        <strain evidence="2">CGMCC 4.7382</strain>
    </source>
</reference>
<dbReference type="EMBL" id="JBHTBH010000009">
    <property type="protein sequence ID" value="MFC7329861.1"/>
    <property type="molecule type" value="Genomic_DNA"/>
</dbReference>
<name>A0ABW2KKV7_9ACTN</name>
<dbReference type="Proteomes" id="UP001596540">
    <property type="component" value="Unassembled WGS sequence"/>
</dbReference>
<evidence type="ECO:0000313" key="2">
    <source>
        <dbReference type="Proteomes" id="UP001596540"/>
    </source>
</evidence>
<sequence>MSYDVVALVGRPPDVRGLVDAMVRAGADLKVRGGGDGAVIQLCDPAGRPLLSIEAAQRVEVAGEVERLLGADTAARMPDPCWWVEARAARSDPESVALAHRFADGLADRLGGTVWSAAPRLLGRVGHGQEA</sequence>
<comment type="caution">
    <text evidence="1">The sequence shown here is derived from an EMBL/GenBank/DDBJ whole genome shotgun (WGS) entry which is preliminary data.</text>
</comment>
<dbReference type="RefSeq" id="WP_379872508.1">
    <property type="nucleotide sequence ID" value="NZ_JBHTBH010000009.1"/>
</dbReference>
<keyword evidence="2" id="KW-1185">Reference proteome</keyword>
<organism evidence="1 2">
    <name type="scientific">Marinactinospora rubrisoli</name>
    <dbReference type="NCBI Taxonomy" id="2715399"/>
    <lineage>
        <taxon>Bacteria</taxon>
        <taxon>Bacillati</taxon>
        <taxon>Actinomycetota</taxon>
        <taxon>Actinomycetes</taxon>
        <taxon>Streptosporangiales</taxon>
        <taxon>Nocardiopsidaceae</taxon>
        <taxon>Marinactinospora</taxon>
    </lineage>
</organism>
<proteinExistence type="predicted"/>
<evidence type="ECO:0000313" key="1">
    <source>
        <dbReference type="EMBL" id="MFC7329861.1"/>
    </source>
</evidence>